<keyword evidence="2" id="KW-0479">Metal-binding</keyword>
<dbReference type="InterPro" id="IPR011650">
    <property type="entry name" value="Peptidase_M20_dimer"/>
</dbReference>
<feature type="binding site" evidence="2">
    <location>
        <position position="173"/>
    </location>
    <ligand>
        <name>Mn(2+)</name>
        <dbReference type="ChEBI" id="CHEBI:29035"/>
        <label>1</label>
    </ligand>
</feature>
<feature type="binding site" evidence="2">
    <location>
        <position position="108"/>
    </location>
    <ligand>
        <name>Mn(2+)</name>
        <dbReference type="ChEBI" id="CHEBI:29035"/>
        <label>2</label>
    </ligand>
</feature>
<keyword evidence="1 4" id="KW-0378">Hydrolase</keyword>
<protein>
    <submittedName>
        <fullName evidence="4">Amidohydrolase</fullName>
    </submittedName>
</protein>
<name>A0A845E1W7_9BACI</name>
<dbReference type="Pfam" id="PF01546">
    <property type="entry name" value="Peptidase_M20"/>
    <property type="match status" value="1"/>
</dbReference>
<dbReference type="Gene3D" id="3.40.630.10">
    <property type="entry name" value="Zn peptidases"/>
    <property type="match status" value="1"/>
</dbReference>
<dbReference type="OrthoDB" id="9776731at2"/>
<dbReference type="GO" id="GO:0046872">
    <property type="term" value="F:metal ion binding"/>
    <property type="evidence" value="ECO:0007669"/>
    <property type="project" value="UniProtKB-KW"/>
</dbReference>
<evidence type="ECO:0000256" key="2">
    <source>
        <dbReference type="PIRSR" id="PIRSR005962-1"/>
    </source>
</evidence>
<organism evidence="4 5">
    <name type="scientific">Halobacillus litoralis</name>
    <dbReference type="NCBI Taxonomy" id="45668"/>
    <lineage>
        <taxon>Bacteria</taxon>
        <taxon>Bacillati</taxon>
        <taxon>Bacillota</taxon>
        <taxon>Bacilli</taxon>
        <taxon>Bacillales</taxon>
        <taxon>Bacillaceae</taxon>
        <taxon>Halobacillus</taxon>
    </lineage>
</organism>
<dbReference type="Pfam" id="PF07687">
    <property type="entry name" value="M20_dimer"/>
    <property type="match status" value="1"/>
</dbReference>
<keyword evidence="2" id="KW-0464">Manganese</keyword>
<dbReference type="RefSeq" id="WP_160914393.1">
    <property type="nucleotide sequence ID" value="NZ_WMEZ01000002.1"/>
</dbReference>
<proteinExistence type="predicted"/>
<accession>A0A845E1W7</accession>
<comment type="caution">
    <text evidence="4">The sequence shown here is derived from an EMBL/GenBank/DDBJ whole genome shotgun (WGS) entry which is preliminary data.</text>
</comment>
<feature type="binding site" evidence="2">
    <location>
        <position position="364"/>
    </location>
    <ligand>
        <name>Mn(2+)</name>
        <dbReference type="ChEBI" id="CHEBI:29035"/>
        <label>2</label>
    </ligand>
</feature>
<evidence type="ECO:0000313" key="5">
    <source>
        <dbReference type="Proteomes" id="UP000447393"/>
    </source>
</evidence>
<dbReference type="SUPFAM" id="SSF53187">
    <property type="entry name" value="Zn-dependent exopeptidases"/>
    <property type="match status" value="1"/>
</dbReference>
<reference evidence="4 5" key="1">
    <citation type="submission" date="2019-11" db="EMBL/GenBank/DDBJ databases">
        <title>Genome sequences of 17 halophilic strains isolated from different environments.</title>
        <authorList>
            <person name="Furrow R.E."/>
        </authorList>
    </citation>
    <scope>NUCLEOTIDE SEQUENCE [LARGE SCALE GENOMIC DNA]</scope>
    <source>
        <strain evidence="4 5">22505_10_Sand</strain>
    </source>
</reference>
<sequence length="398" mass="43889">MKTEKSDLALRSDQILNDLVGWRRDFHRFPELSFQEKRTSEKVGEILESFHTFEIEKNIGGYGIIATVSRGEGPVIGIRADMDALPVTETTDAPWASQHPGVMHACGHDAHMAILLGIARLLAEDTKAGRFHGTMKLIFQPAEESCDAAGKTGAMKMLESGKLDGLDAVLSLHMCPWRKSGGIQWNDGPSMANNDEFHLKIQGSGGHAGYPQHVKDPIWMATYVLQALYSLNGRKVNPLDVGTISVGQVHAGEANNVIPSTVDMKGTIRSYKDDVRDELYKEIHQVANIVTALGGEYSLRIHRGEPSLINDPVINRIIKEAACGLNMYEEPFGMGSEDFSHFTRKIPGAMFFLGCALEKERSLHQSDFDIDERSLPIGVRVLLESAYLLLKRGGVHSI</sequence>
<dbReference type="GO" id="GO:0050118">
    <property type="term" value="F:N-acetyldiaminopimelate deacetylase activity"/>
    <property type="evidence" value="ECO:0007669"/>
    <property type="project" value="UniProtKB-ARBA"/>
</dbReference>
<dbReference type="InterPro" id="IPR036264">
    <property type="entry name" value="Bact_exopeptidase_dim_dom"/>
</dbReference>
<dbReference type="FunFam" id="3.30.70.360:FF:000001">
    <property type="entry name" value="N-acetyldiaminopimelate deacetylase"/>
    <property type="match status" value="1"/>
</dbReference>
<dbReference type="SUPFAM" id="SSF55031">
    <property type="entry name" value="Bacterial exopeptidase dimerisation domain"/>
    <property type="match status" value="1"/>
</dbReference>
<dbReference type="Gene3D" id="3.30.70.360">
    <property type="match status" value="1"/>
</dbReference>
<comment type="cofactor">
    <cofactor evidence="2">
        <name>Mn(2+)</name>
        <dbReference type="ChEBI" id="CHEBI:29035"/>
    </cofactor>
    <text evidence="2">The Mn(2+) ion enhances activity.</text>
</comment>
<feature type="binding site" evidence="2">
    <location>
        <position position="106"/>
    </location>
    <ligand>
        <name>Mn(2+)</name>
        <dbReference type="ChEBI" id="CHEBI:29035"/>
        <label>2</label>
    </ligand>
</feature>
<dbReference type="NCBIfam" id="TIGR01891">
    <property type="entry name" value="amidohydrolases"/>
    <property type="match status" value="1"/>
</dbReference>
<dbReference type="InterPro" id="IPR002933">
    <property type="entry name" value="Peptidase_M20"/>
</dbReference>
<dbReference type="AlphaFoldDB" id="A0A845E1W7"/>
<gene>
    <name evidence="4" type="ORF">GLV98_09520</name>
</gene>
<feature type="binding site" evidence="2">
    <location>
        <position position="144"/>
    </location>
    <ligand>
        <name>Mn(2+)</name>
        <dbReference type="ChEBI" id="CHEBI:29035"/>
        <label>2</label>
    </ligand>
</feature>
<dbReference type="GO" id="GO:0019877">
    <property type="term" value="P:diaminopimelate biosynthetic process"/>
    <property type="evidence" value="ECO:0007669"/>
    <property type="project" value="UniProtKB-ARBA"/>
</dbReference>
<dbReference type="InterPro" id="IPR017439">
    <property type="entry name" value="Amidohydrolase"/>
</dbReference>
<dbReference type="EMBL" id="WMEZ01000002">
    <property type="protein sequence ID" value="MYL49727.1"/>
    <property type="molecule type" value="Genomic_DNA"/>
</dbReference>
<evidence type="ECO:0000313" key="4">
    <source>
        <dbReference type="EMBL" id="MYL49727.1"/>
    </source>
</evidence>
<dbReference type="PIRSF" id="PIRSF005962">
    <property type="entry name" value="Pept_M20D_amidohydro"/>
    <property type="match status" value="1"/>
</dbReference>
<evidence type="ECO:0000259" key="3">
    <source>
        <dbReference type="Pfam" id="PF07687"/>
    </source>
</evidence>
<dbReference type="PANTHER" id="PTHR11014:SF63">
    <property type="entry name" value="METALLOPEPTIDASE, PUTATIVE (AFU_ORTHOLOGUE AFUA_6G09600)-RELATED"/>
    <property type="match status" value="1"/>
</dbReference>
<feature type="domain" description="Peptidase M20 dimerisation" evidence="3">
    <location>
        <begin position="196"/>
        <end position="288"/>
    </location>
</feature>
<dbReference type="PANTHER" id="PTHR11014">
    <property type="entry name" value="PEPTIDASE M20 FAMILY MEMBER"/>
    <property type="match status" value="1"/>
</dbReference>
<dbReference type="Proteomes" id="UP000447393">
    <property type="component" value="Unassembled WGS sequence"/>
</dbReference>
<evidence type="ECO:0000256" key="1">
    <source>
        <dbReference type="ARBA" id="ARBA00022801"/>
    </source>
</evidence>